<feature type="domain" description="Flagellin C-terminal" evidence="4">
    <location>
        <begin position="217"/>
        <end position="304"/>
    </location>
</feature>
<evidence type="ECO:0000256" key="1">
    <source>
        <dbReference type="ARBA" id="ARBA00004365"/>
    </source>
</evidence>
<dbReference type="GO" id="GO:0005198">
    <property type="term" value="F:structural molecule activity"/>
    <property type="evidence" value="ECO:0007669"/>
    <property type="project" value="InterPro"/>
</dbReference>
<keyword evidence="3" id="KW-0975">Bacterial flagellum</keyword>
<comment type="similarity">
    <text evidence="2">Belongs to the bacterial flagellin family.</text>
</comment>
<reference evidence="6" key="1">
    <citation type="submission" date="2016-10" db="EMBL/GenBank/DDBJ databases">
        <authorList>
            <person name="Varghese N."/>
            <person name="Submissions S."/>
        </authorList>
    </citation>
    <scope>NUCLEOTIDE SEQUENCE [LARGE SCALE GENOMIC DNA]</scope>
    <source>
        <strain evidence="6">930I</strain>
    </source>
</reference>
<keyword evidence="6" id="KW-1185">Reference proteome</keyword>
<dbReference type="PANTHER" id="PTHR42792">
    <property type="entry name" value="FLAGELLIN"/>
    <property type="match status" value="1"/>
</dbReference>
<dbReference type="NCBIfam" id="NF006489">
    <property type="entry name" value="PRK08913.1"/>
    <property type="match status" value="1"/>
</dbReference>
<organism evidence="5 6">
    <name type="scientific">Roseospirillum parvum</name>
    <dbReference type="NCBI Taxonomy" id="83401"/>
    <lineage>
        <taxon>Bacteria</taxon>
        <taxon>Pseudomonadati</taxon>
        <taxon>Pseudomonadota</taxon>
        <taxon>Alphaproteobacteria</taxon>
        <taxon>Rhodospirillales</taxon>
        <taxon>Rhodospirillaceae</taxon>
        <taxon>Roseospirillum</taxon>
    </lineage>
</organism>
<proteinExistence type="inferred from homology"/>
<protein>
    <submittedName>
        <fullName evidence="5">Flagellar hook-associated protein 3 FlgL</fullName>
    </submittedName>
</protein>
<evidence type="ECO:0000259" key="4">
    <source>
        <dbReference type="Pfam" id="PF00700"/>
    </source>
</evidence>
<dbReference type="RefSeq" id="WP_092618537.1">
    <property type="nucleotide sequence ID" value="NZ_FNCV01000005.1"/>
</dbReference>
<keyword evidence="5" id="KW-0966">Cell projection</keyword>
<dbReference type="STRING" id="83401.SAMN05421742_10559"/>
<dbReference type="Pfam" id="PF00700">
    <property type="entry name" value="Flagellin_C"/>
    <property type="match status" value="1"/>
</dbReference>
<dbReference type="Proteomes" id="UP000217076">
    <property type="component" value="Unassembled WGS sequence"/>
</dbReference>
<dbReference type="InterPro" id="IPR046358">
    <property type="entry name" value="Flagellin_C"/>
</dbReference>
<evidence type="ECO:0000313" key="6">
    <source>
        <dbReference type="Proteomes" id="UP000217076"/>
    </source>
</evidence>
<dbReference type="AlphaFoldDB" id="A0A1G8ANV5"/>
<gene>
    <name evidence="5" type="ORF">SAMN05421742_10559</name>
</gene>
<sequence>MRVATHTMNSTLLAQALEAQGRYNQALVEQASGLKSESLSGLDGQAGQVVSLTADLAASEHLVSQAETAASQVEAAYAAIDGMLDILSSTSTSVAAQISGSSDGSDTSTLQDKAAAWLADLQTLLNTSQGDTHVFAGTLGSRAPVDVDAAGYDPLADPTQPDTGYYQGGAEPRSLMLGGEQSLTHGVTADEKAFEQALRALAMLADDANQPLTTATLGEAQALIDQAVSGMGALQERLSAQSDSLETLSDVQTEFQLYAAALLEDVTSVDVAESAAKVSERELVLQASYAALSSLKSLSLVDYL</sequence>
<dbReference type="EMBL" id="FNCV01000005">
    <property type="protein sequence ID" value="SDH22675.1"/>
    <property type="molecule type" value="Genomic_DNA"/>
</dbReference>
<dbReference type="GO" id="GO:0009288">
    <property type="term" value="C:bacterial-type flagellum"/>
    <property type="evidence" value="ECO:0007669"/>
    <property type="project" value="UniProtKB-SubCell"/>
</dbReference>
<evidence type="ECO:0000313" key="5">
    <source>
        <dbReference type="EMBL" id="SDH22675.1"/>
    </source>
</evidence>
<keyword evidence="5" id="KW-0282">Flagellum</keyword>
<dbReference type="InterPro" id="IPR001492">
    <property type="entry name" value="Flagellin"/>
</dbReference>
<accession>A0A1G8ANV5</accession>
<dbReference type="OrthoDB" id="9758307at2"/>
<dbReference type="SUPFAM" id="SSF64518">
    <property type="entry name" value="Phase 1 flagellin"/>
    <property type="match status" value="1"/>
</dbReference>
<evidence type="ECO:0000256" key="2">
    <source>
        <dbReference type="ARBA" id="ARBA00005709"/>
    </source>
</evidence>
<name>A0A1G8ANV5_9PROT</name>
<evidence type="ECO:0000256" key="3">
    <source>
        <dbReference type="ARBA" id="ARBA00023143"/>
    </source>
</evidence>
<dbReference type="PANTHER" id="PTHR42792:SF1">
    <property type="entry name" value="FLAGELLAR HOOK-ASSOCIATED PROTEIN 3"/>
    <property type="match status" value="1"/>
</dbReference>
<dbReference type="Gene3D" id="1.20.1330.10">
    <property type="entry name" value="f41 fragment of flagellin, N-terminal domain"/>
    <property type="match status" value="1"/>
</dbReference>
<comment type="subcellular location">
    <subcellularLocation>
        <location evidence="1">Bacterial flagellum</location>
    </subcellularLocation>
</comment>
<keyword evidence="5" id="KW-0969">Cilium</keyword>